<dbReference type="SUPFAM" id="SSF51445">
    <property type="entry name" value="(Trans)glycosidases"/>
    <property type="match status" value="1"/>
</dbReference>
<dbReference type="InterPro" id="IPR017853">
    <property type="entry name" value="GH"/>
</dbReference>
<comment type="caution">
    <text evidence="1">The sequence shown here is derived from an EMBL/GenBank/DDBJ whole genome shotgun (WGS) entry which is preliminary data.</text>
</comment>
<dbReference type="PANTHER" id="PTHR12631">
    <property type="entry name" value="ALPHA-L-IDURONIDASE"/>
    <property type="match status" value="1"/>
</dbReference>
<reference evidence="1 2" key="1">
    <citation type="submission" date="2024-09" db="EMBL/GenBank/DDBJ databases">
        <authorList>
            <person name="Sun Q."/>
            <person name="Mori K."/>
        </authorList>
    </citation>
    <scope>NUCLEOTIDE SEQUENCE [LARGE SCALE GENOMIC DNA]</scope>
    <source>
        <strain evidence="1 2">CCM 7468</strain>
    </source>
</reference>
<dbReference type="InterPro" id="IPR051923">
    <property type="entry name" value="Glycosyl_Hydrolase_39"/>
</dbReference>
<name>A0ABV6ISR1_9PROT</name>
<organism evidence="1 2">
    <name type="scientific">Muricoccus vinaceus</name>
    <dbReference type="NCBI Taxonomy" id="424704"/>
    <lineage>
        <taxon>Bacteria</taxon>
        <taxon>Pseudomonadati</taxon>
        <taxon>Pseudomonadota</taxon>
        <taxon>Alphaproteobacteria</taxon>
        <taxon>Acetobacterales</taxon>
        <taxon>Roseomonadaceae</taxon>
        <taxon>Muricoccus</taxon>
    </lineage>
</organism>
<gene>
    <name evidence="1" type="ORF">ACFFIC_08770</name>
</gene>
<sequence>MLDVVGTVANTYPMSPAGPFGAAGVRPGFMFATGIENSAPTIAGGRIRRDQLAECGHYERWQEDFALVREVGCNYLRYGPQLHRCLLGAGRYDWSFAEEAFAALRRQGTVPIVDLCHFGVPDWIGDFQNPDFSGLFADYAGAFARRFPWIQLYTPVNEMFITAVFSAKYGWWNEQARDDLSYVTAIKNIVRANVLAMHAILEVRPDALFVQSESTEHFHPECPAALRHADFRNGERFLTLDLNYGHRVDSGMYEFLLDNGMTRDEYRFFMQQDLRRHCIMGNDWYATNEHLITGTGSSRWAGEVFGYGPVTRLYHDRYRLPIMHTETNCDEGPNGDEAERWLWKQWAGVMQLRRDHVPVLGFTWYSLTDQVDWDVALRQQRGRVNPRGLFDLDRRPRAAGRAYAKLIRDWSDVLARQGSCLHPALAALD</sequence>
<dbReference type="Pfam" id="PF00232">
    <property type="entry name" value="Glyco_hydro_1"/>
    <property type="match status" value="1"/>
</dbReference>
<evidence type="ECO:0000313" key="1">
    <source>
        <dbReference type="EMBL" id="MFC0385648.1"/>
    </source>
</evidence>
<dbReference type="Proteomes" id="UP001589789">
    <property type="component" value="Unassembled WGS sequence"/>
</dbReference>
<dbReference type="RefSeq" id="WP_377049796.1">
    <property type="nucleotide sequence ID" value="NZ_JBHLVZ010000011.1"/>
</dbReference>
<protein>
    <submittedName>
        <fullName evidence="1">Family 1 glycosylhydrolase</fullName>
    </submittedName>
</protein>
<dbReference type="EMBL" id="JBHLVZ010000011">
    <property type="protein sequence ID" value="MFC0385648.1"/>
    <property type="molecule type" value="Genomic_DNA"/>
</dbReference>
<dbReference type="Gene3D" id="3.20.20.80">
    <property type="entry name" value="Glycosidases"/>
    <property type="match status" value="1"/>
</dbReference>
<keyword evidence="2" id="KW-1185">Reference proteome</keyword>
<dbReference type="InterPro" id="IPR001360">
    <property type="entry name" value="Glyco_hydro_1"/>
</dbReference>
<proteinExistence type="predicted"/>
<accession>A0ABV6ISR1</accession>
<evidence type="ECO:0000313" key="2">
    <source>
        <dbReference type="Proteomes" id="UP001589789"/>
    </source>
</evidence>
<dbReference type="PANTHER" id="PTHR12631:SF10">
    <property type="entry name" value="BETA-XYLOSIDASE-LIKE PROTEIN-RELATED"/>
    <property type="match status" value="1"/>
</dbReference>